<feature type="coiled-coil region" evidence="1">
    <location>
        <begin position="567"/>
        <end position="661"/>
    </location>
</feature>
<keyword evidence="1" id="KW-0175">Coiled coil</keyword>
<dbReference type="Pfam" id="PF04195">
    <property type="entry name" value="Transposase_28"/>
    <property type="match status" value="1"/>
</dbReference>
<feature type="compositionally biased region" description="Polar residues" evidence="2">
    <location>
        <begin position="401"/>
        <end position="413"/>
    </location>
</feature>
<dbReference type="PANTHER" id="PTHR33026">
    <property type="entry name" value="OS06G0360600 PROTEIN"/>
    <property type="match status" value="1"/>
</dbReference>
<evidence type="ECO:0000259" key="3">
    <source>
        <dbReference type="Pfam" id="PF04195"/>
    </source>
</evidence>
<dbReference type="PANTHER" id="PTHR33026:SF7">
    <property type="entry name" value="OS03G0100275 PROTEIN"/>
    <property type="match status" value="1"/>
</dbReference>
<feature type="compositionally biased region" description="Acidic residues" evidence="2">
    <location>
        <begin position="350"/>
        <end position="360"/>
    </location>
</feature>
<feature type="region of interest" description="Disordered" evidence="2">
    <location>
        <begin position="318"/>
        <end position="495"/>
    </location>
</feature>
<feature type="compositionally biased region" description="Basic and acidic residues" evidence="2">
    <location>
        <begin position="369"/>
        <end position="384"/>
    </location>
</feature>
<gene>
    <name evidence="4" type="ORF">CAMPLR22A2D_LOCUS4646</name>
</gene>
<accession>A0A7H4LN30</accession>
<dbReference type="AlphaFoldDB" id="A0A7H4LN30"/>
<sequence length="671" mass="74741">MAPKAPKAPVTCNWVKSVVTESTLPEFVKSGYLPKKEIMSYRAPDPSEEKPHPKEGEVIIFTDHMSQGFAPPGSKFFRDVLQFFDLRPQDIGPNSVSTICNFQVFCEVYLGEEPSLLLFRELFYLNWQNERANGPSLELGGISIQRRRDYLFPYAELPSHPKNWNQTWFYCQDTSPAGENPLPGFRALRLESNHPLPDKLTVVERLPLTPTIKKIKALLGNGLDGIDLVRVWVAWRVIPLNRCPGLMCTYSGEKDAPLRHSPDDLPDDAVEATTQTLLKEGTVTSNAFGLLPFCKKNPAPAANDNFWKVKYDHEAAKQARAAKRAERKAAKTGTSKKRKPSASEMFKLDDSDDDEEEEDTGNSQPVERQLYERWRQTRTTKDAELSSGLPDVTRKRRNEDTSPSSGESMQSNMPAFKTAPDVQVKPRKKAKKDKPAQDPVVTEPALGAAAPDASAHEPPPQPSHDVPVTSSDLPAEQAINDSDNPEAPSPAKADDPEDEILKTQFIESAQPTVLAKCSAKEELLERRMAKLDVADYTHLSIGEIVSGYINQVHSSRGLEIDMVKQIHQKSEATISQFESEIADLKSRLAAQELEIQNANSKFEFSVSEQEKLKKNFEAEKKTWADEKASLVTRAETAEASLAEAKTELSGLKSQISQMVSAIFDPRSTNLK</sequence>
<feature type="compositionally biased region" description="Low complexity" evidence="2">
    <location>
        <begin position="437"/>
        <end position="453"/>
    </location>
</feature>
<evidence type="ECO:0000256" key="2">
    <source>
        <dbReference type="SAM" id="MobiDB-lite"/>
    </source>
</evidence>
<proteinExistence type="predicted"/>
<protein>
    <recommendedName>
        <fullName evidence="3">Transposase (putative) gypsy type domain-containing protein</fullName>
    </recommendedName>
</protein>
<evidence type="ECO:0000256" key="1">
    <source>
        <dbReference type="SAM" id="Coils"/>
    </source>
</evidence>
<evidence type="ECO:0000313" key="5">
    <source>
        <dbReference type="Proteomes" id="UP000280104"/>
    </source>
</evidence>
<organism evidence="4 5">
    <name type="scientific">Triticum aestivum</name>
    <name type="common">Wheat</name>
    <dbReference type="NCBI Taxonomy" id="4565"/>
    <lineage>
        <taxon>Eukaryota</taxon>
        <taxon>Viridiplantae</taxon>
        <taxon>Streptophyta</taxon>
        <taxon>Embryophyta</taxon>
        <taxon>Tracheophyta</taxon>
        <taxon>Spermatophyta</taxon>
        <taxon>Magnoliopsida</taxon>
        <taxon>Liliopsida</taxon>
        <taxon>Poales</taxon>
        <taxon>Poaceae</taxon>
        <taxon>BOP clade</taxon>
        <taxon>Pooideae</taxon>
        <taxon>Triticodae</taxon>
        <taxon>Triticeae</taxon>
        <taxon>Triticinae</taxon>
        <taxon>Triticum</taxon>
    </lineage>
</organism>
<dbReference type="Proteomes" id="UP000280104">
    <property type="component" value="Chromosome II"/>
</dbReference>
<evidence type="ECO:0000313" key="4">
    <source>
        <dbReference type="EMBL" id="SPT20019.1"/>
    </source>
</evidence>
<dbReference type="InterPro" id="IPR007321">
    <property type="entry name" value="Transposase_28"/>
</dbReference>
<reference evidence="4 5" key="1">
    <citation type="submission" date="2018-05" db="EMBL/GenBank/DDBJ databases">
        <authorList>
            <person name="Thind KAUR A."/>
        </authorList>
    </citation>
    <scope>NUCLEOTIDE SEQUENCE [LARGE SCALE GENOMIC DNA]</scope>
</reference>
<dbReference type="EMBL" id="LS480641">
    <property type="protein sequence ID" value="SPT20019.1"/>
    <property type="molecule type" value="Genomic_DNA"/>
</dbReference>
<name>A0A7H4LN30_WHEAT</name>
<feature type="compositionally biased region" description="Basic and acidic residues" evidence="2">
    <location>
        <begin position="318"/>
        <end position="329"/>
    </location>
</feature>
<feature type="domain" description="Transposase (putative) gypsy type" evidence="3">
    <location>
        <begin position="59"/>
        <end position="126"/>
    </location>
</feature>